<dbReference type="OMA" id="MCEGFND"/>
<dbReference type="STRING" id="7209.A0A1I7VFZ0"/>
<proteinExistence type="predicted"/>
<gene>
    <name evidence="1 3" type="ORF">LOAG_04839</name>
</gene>
<keyword evidence="2" id="KW-1185">Reference proteome</keyword>
<dbReference type="Proteomes" id="UP000095285">
    <property type="component" value="Unassembled WGS sequence"/>
</dbReference>
<evidence type="ECO:0000313" key="2">
    <source>
        <dbReference type="Proteomes" id="UP000095285"/>
    </source>
</evidence>
<evidence type="ECO:0000313" key="1">
    <source>
        <dbReference type="EMBL" id="EFO23647.1"/>
    </source>
</evidence>
<dbReference type="RefSeq" id="XP_003140424.1">
    <property type="nucleotide sequence ID" value="XM_003140376.2"/>
</dbReference>
<reference evidence="3" key="2">
    <citation type="submission" date="2016-11" db="UniProtKB">
        <authorList>
            <consortium name="WormBaseParasite"/>
        </authorList>
    </citation>
    <scope>IDENTIFICATION</scope>
</reference>
<accession>A0A1S0U1J4</accession>
<evidence type="ECO:0000313" key="3">
    <source>
        <dbReference type="WBParaSite" id="EN70_213"/>
    </source>
</evidence>
<dbReference type="AlphaFoldDB" id="A0A1I7VFZ0"/>
<sequence length="668" mass="77857">MSQVVRKQENLHTEDFKGRLGDARMGSDDEYHSRRAKVLLPATGVLTKDGIPFYHLRRYALKPIHLQRIRQCGVELKTGQFSSDENKRLKRNWEKYATTNDVDCNRAYEFAGGCSREMSGDERINLLVFQNKTNFVPAMCEGFNDRTGRQVISRMLIMYHPGERSRPEWNDELEKQFEKLYAEGYSSRAISIRLQRSKAEVDYRINLLRRRTEKSCDFDDCDIELPDSTRQVLYGFVSKWLLPKNCPYELEEMLPEKETWNVADFALLQDQEKAMSYLPWLSLTWKMLRPVPIIKKFWLKEVERLRAACERFGGNTEKATDVCMPKLPLISVGEYRRALKLFLEQKPMFPSHLNIEQLQKRIEEENLIGYCTNGLIEGEFLKRMFCIHIVNFRNATRAVNLANITCVDWISVLIEYLTHLDGSLRKWHYNMKYVRELVSQTLEKKCANVPISSSGTAVNTDDINSLLCLATSNGAHKHEQKYCKPYINGLEVSNTNSQKLGTNEEITFFDVYIEYFIEKLKNLVESRILLFDEQGQRKFAKKLRKIMKKDEKLEPLQRLVKKMIFSLEDEQKMKLTKKYQKIMRRFQKMQEAKNIKSDVHCELNEAEISREGGETINCTDCSGGVTEMTGEAKQLGSNNDFNINSPLELQLKREEACNNGESKRRKIG</sequence>
<dbReference type="WBParaSite" id="EN70_213">
    <property type="protein sequence ID" value="EN70_213"/>
    <property type="gene ID" value="EN70_213"/>
</dbReference>
<dbReference type="KEGG" id="loa:LOAG_04839"/>
<name>A0A1I7VFZ0_LOALO</name>
<dbReference type="eggNOG" id="KOG4253">
    <property type="taxonomic scope" value="Eukaryota"/>
</dbReference>
<protein>
    <submittedName>
        <fullName evidence="3">Ankyrin repeat and LEM domain-containing protein 2</fullName>
    </submittedName>
</protein>
<accession>A0A1I7VFZ0</accession>
<dbReference type="CTD" id="9942243"/>
<dbReference type="GeneID" id="9942243"/>
<reference evidence="1 2" key="1">
    <citation type="submission" date="2012-04" db="EMBL/GenBank/DDBJ databases">
        <title>The Genome Sequence of Loa loa.</title>
        <authorList>
            <consortium name="The Broad Institute Genome Sequencing Platform"/>
            <consortium name="Broad Institute Genome Sequencing Center for Infectious Disease"/>
            <person name="Nutman T.B."/>
            <person name="Fink D.L."/>
            <person name="Russ C."/>
            <person name="Young S."/>
            <person name="Zeng Q."/>
            <person name="Gargeya S."/>
            <person name="Alvarado L."/>
            <person name="Berlin A."/>
            <person name="Chapman S.B."/>
            <person name="Chen Z."/>
            <person name="Freedman E."/>
            <person name="Gellesch M."/>
            <person name="Goldberg J."/>
            <person name="Griggs A."/>
            <person name="Gujja S."/>
            <person name="Heilman E.R."/>
            <person name="Heiman D."/>
            <person name="Howarth C."/>
            <person name="Mehta T."/>
            <person name="Neiman D."/>
            <person name="Pearson M."/>
            <person name="Roberts A."/>
            <person name="Saif S."/>
            <person name="Shea T."/>
            <person name="Shenoy N."/>
            <person name="Sisk P."/>
            <person name="Stolte C."/>
            <person name="Sykes S."/>
            <person name="White J."/>
            <person name="Yandava C."/>
            <person name="Haas B."/>
            <person name="Henn M.R."/>
            <person name="Nusbaum C."/>
            <person name="Birren B."/>
        </authorList>
    </citation>
    <scope>NUCLEOTIDE SEQUENCE [LARGE SCALE GENOMIC DNA]</scope>
</reference>
<dbReference type="EMBL" id="JH712066">
    <property type="protein sequence ID" value="EFO23647.1"/>
    <property type="molecule type" value="Genomic_DNA"/>
</dbReference>
<organism evidence="2 3">
    <name type="scientific">Loa loa</name>
    <name type="common">Eye worm</name>
    <name type="synonym">Filaria loa</name>
    <dbReference type="NCBI Taxonomy" id="7209"/>
    <lineage>
        <taxon>Eukaryota</taxon>
        <taxon>Metazoa</taxon>
        <taxon>Ecdysozoa</taxon>
        <taxon>Nematoda</taxon>
        <taxon>Chromadorea</taxon>
        <taxon>Rhabditida</taxon>
        <taxon>Spirurina</taxon>
        <taxon>Spiruromorpha</taxon>
        <taxon>Filarioidea</taxon>
        <taxon>Onchocercidae</taxon>
        <taxon>Loa</taxon>
    </lineage>
</organism>
<dbReference type="OrthoDB" id="5784738at2759"/>